<evidence type="ECO:0000256" key="1">
    <source>
        <dbReference type="SAM" id="SignalP"/>
    </source>
</evidence>
<evidence type="ECO:0000313" key="2">
    <source>
        <dbReference type="EMBL" id="KDQ07457.1"/>
    </source>
</evidence>
<sequence>MLFPRASALITPLLLLSPALASPIERDAPEAHKAETLLLFDTFKGLSCSNPAAHLDSYAVGLLFGITYRGDFKPASSFNIKKTTGKYCNLRLYTGRGLTGNANFFSGIVAPRCIQIVNTVGQAVTYQSFEAWCDGP</sequence>
<keyword evidence="3" id="KW-1185">Reference proteome</keyword>
<dbReference type="HOGENOM" id="CLU_1875110_0_0_1"/>
<evidence type="ECO:0008006" key="4">
    <source>
        <dbReference type="Google" id="ProtNLM"/>
    </source>
</evidence>
<dbReference type="InParanoid" id="A0A067M6G4"/>
<evidence type="ECO:0000313" key="3">
    <source>
        <dbReference type="Proteomes" id="UP000027195"/>
    </source>
</evidence>
<dbReference type="AlphaFoldDB" id="A0A067M6G4"/>
<accession>A0A067M6G4</accession>
<feature type="signal peptide" evidence="1">
    <location>
        <begin position="1"/>
        <end position="21"/>
    </location>
</feature>
<dbReference type="Proteomes" id="UP000027195">
    <property type="component" value="Unassembled WGS sequence"/>
</dbReference>
<gene>
    <name evidence="2" type="ORF">BOTBODRAFT_59960</name>
</gene>
<organism evidence="2 3">
    <name type="scientific">Botryobasidium botryosum (strain FD-172 SS1)</name>
    <dbReference type="NCBI Taxonomy" id="930990"/>
    <lineage>
        <taxon>Eukaryota</taxon>
        <taxon>Fungi</taxon>
        <taxon>Dikarya</taxon>
        <taxon>Basidiomycota</taxon>
        <taxon>Agaricomycotina</taxon>
        <taxon>Agaricomycetes</taxon>
        <taxon>Cantharellales</taxon>
        <taxon>Botryobasidiaceae</taxon>
        <taxon>Botryobasidium</taxon>
    </lineage>
</organism>
<dbReference type="EMBL" id="KL198106">
    <property type="protein sequence ID" value="KDQ07457.1"/>
    <property type="molecule type" value="Genomic_DNA"/>
</dbReference>
<keyword evidence="1" id="KW-0732">Signal</keyword>
<protein>
    <recommendedName>
        <fullName evidence="4">AA1-like domain-containing protein</fullName>
    </recommendedName>
</protein>
<name>A0A067M6G4_BOTB1</name>
<feature type="chain" id="PRO_5001641032" description="AA1-like domain-containing protein" evidence="1">
    <location>
        <begin position="22"/>
        <end position="136"/>
    </location>
</feature>
<reference evidence="3" key="1">
    <citation type="journal article" date="2014" name="Proc. Natl. Acad. Sci. U.S.A.">
        <title>Extensive sampling of basidiomycete genomes demonstrates inadequacy of the white-rot/brown-rot paradigm for wood decay fungi.</title>
        <authorList>
            <person name="Riley R."/>
            <person name="Salamov A.A."/>
            <person name="Brown D.W."/>
            <person name="Nagy L.G."/>
            <person name="Floudas D."/>
            <person name="Held B.W."/>
            <person name="Levasseur A."/>
            <person name="Lombard V."/>
            <person name="Morin E."/>
            <person name="Otillar R."/>
            <person name="Lindquist E.A."/>
            <person name="Sun H."/>
            <person name="LaButti K.M."/>
            <person name="Schmutz J."/>
            <person name="Jabbour D."/>
            <person name="Luo H."/>
            <person name="Baker S.E."/>
            <person name="Pisabarro A.G."/>
            <person name="Walton J.D."/>
            <person name="Blanchette R.A."/>
            <person name="Henrissat B."/>
            <person name="Martin F."/>
            <person name="Cullen D."/>
            <person name="Hibbett D.S."/>
            <person name="Grigoriev I.V."/>
        </authorList>
    </citation>
    <scope>NUCLEOTIDE SEQUENCE [LARGE SCALE GENOMIC DNA]</scope>
    <source>
        <strain evidence="3">FD-172 SS1</strain>
    </source>
</reference>
<proteinExistence type="predicted"/>